<accession>A0A9K3LNG5</accession>
<dbReference type="InterPro" id="IPR025121">
    <property type="entry name" value="GTPase_HflX_N"/>
</dbReference>
<dbReference type="Pfam" id="PF16360">
    <property type="entry name" value="GTP-bdg_M"/>
    <property type="match status" value="1"/>
</dbReference>
<protein>
    <submittedName>
        <fullName evidence="9">GTP-binding protein</fullName>
    </submittedName>
</protein>
<dbReference type="PANTHER" id="PTHR10229:SF0">
    <property type="entry name" value="GTP-BINDING PROTEIN 6-RELATED"/>
    <property type="match status" value="1"/>
</dbReference>
<evidence type="ECO:0000313" key="10">
    <source>
        <dbReference type="Proteomes" id="UP000693970"/>
    </source>
</evidence>
<keyword evidence="3" id="KW-0479">Metal-binding</keyword>
<dbReference type="GO" id="GO:0046872">
    <property type="term" value="F:metal ion binding"/>
    <property type="evidence" value="ECO:0007669"/>
    <property type="project" value="UniProtKB-KW"/>
</dbReference>
<dbReference type="PANTHER" id="PTHR10229">
    <property type="entry name" value="GTP-BINDING PROTEIN HFLX"/>
    <property type="match status" value="1"/>
</dbReference>
<dbReference type="PROSITE" id="PS51705">
    <property type="entry name" value="G_HFLX"/>
    <property type="match status" value="1"/>
</dbReference>
<keyword evidence="10" id="KW-1185">Reference proteome</keyword>
<dbReference type="AlphaFoldDB" id="A0A9K3LNG5"/>
<keyword evidence="5" id="KW-0460">Magnesium</keyword>
<dbReference type="GO" id="GO:0043022">
    <property type="term" value="F:ribosome binding"/>
    <property type="evidence" value="ECO:0007669"/>
    <property type="project" value="TreeGrafter"/>
</dbReference>
<evidence type="ECO:0000259" key="8">
    <source>
        <dbReference type="PROSITE" id="PS51705"/>
    </source>
</evidence>
<organism evidence="9 10">
    <name type="scientific">Nitzschia inconspicua</name>
    <dbReference type="NCBI Taxonomy" id="303405"/>
    <lineage>
        <taxon>Eukaryota</taxon>
        <taxon>Sar</taxon>
        <taxon>Stramenopiles</taxon>
        <taxon>Ochrophyta</taxon>
        <taxon>Bacillariophyta</taxon>
        <taxon>Bacillariophyceae</taxon>
        <taxon>Bacillariophycidae</taxon>
        <taxon>Bacillariales</taxon>
        <taxon>Bacillariaceae</taxon>
        <taxon>Nitzschia</taxon>
    </lineage>
</organism>
<evidence type="ECO:0000256" key="6">
    <source>
        <dbReference type="ARBA" id="ARBA00023134"/>
    </source>
</evidence>
<dbReference type="OrthoDB" id="10268034at2759"/>
<dbReference type="HAMAP" id="MF_00900">
    <property type="entry name" value="GTPase_HflX"/>
    <property type="match status" value="1"/>
</dbReference>
<reference evidence="9" key="1">
    <citation type="journal article" date="2021" name="Sci. Rep.">
        <title>Diploid genomic architecture of Nitzschia inconspicua, an elite biomass production diatom.</title>
        <authorList>
            <person name="Oliver A."/>
            <person name="Podell S."/>
            <person name="Pinowska A."/>
            <person name="Traller J.C."/>
            <person name="Smith S.R."/>
            <person name="McClure R."/>
            <person name="Beliaev A."/>
            <person name="Bohutskyi P."/>
            <person name="Hill E.A."/>
            <person name="Rabines A."/>
            <person name="Zheng H."/>
            <person name="Allen L.Z."/>
            <person name="Kuo A."/>
            <person name="Grigoriev I.V."/>
            <person name="Allen A.E."/>
            <person name="Hazlebeck D."/>
            <person name="Allen E.E."/>
        </authorList>
    </citation>
    <scope>NUCLEOTIDE SEQUENCE</scope>
    <source>
        <strain evidence="9">Hildebrandi</strain>
    </source>
</reference>
<evidence type="ECO:0000313" key="9">
    <source>
        <dbReference type="EMBL" id="KAG7364974.1"/>
    </source>
</evidence>
<dbReference type="Pfam" id="PF13167">
    <property type="entry name" value="GTP-bdg_N"/>
    <property type="match status" value="1"/>
</dbReference>
<keyword evidence="6" id="KW-0342">GTP-binding</keyword>
<comment type="subcellular location">
    <subcellularLocation>
        <location evidence="1">Cytoplasm</location>
    </subcellularLocation>
</comment>
<dbReference type="GO" id="GO:0005525">
    <property type="term" value="F:GTP binding"/>
    <property type="evidence" value="ECO:0007669"/>
    <property type="project" value="UniProtKB-KW"/>
</dbReference>
<gene>
    <name evidence="9" type="ORF">IV203_038177</name>
</gene>
<dbReference type="FunFam" id="3.40.50.11060:FF:000001">
    <property type="entry name" value="GTPase HflX"/>
    <property type="match status" value="1"/>
</dbReference>
<keyword evidence="4" id="KW-0547">Nucleotide-binding</keyword>
<proteinExistence type="inferred from homology"/>
<dbReference type="InterPro" id="IPR030394">
    <property type="entry name" value="G_HFLX_dom"/>
</dbReference>
<sequence>MKRRMNETTTRSNATSRSCRGVANSSNLVSAMLIVSLQFASIASAFVPTSRTLAKINSATKQSCLYVLSSPPPSPPGSSKTADGEDKPSPLFSLDGSKNGIRGGGLYQVEEQQQQQELQQSSSKLPQVKIMPAPFGNDPDDFSFYYRDEDEILTEREDRLYTDEKGIRRQVEKCILVGVEDLSVQYKAKKAELYYDPLNGEAEPPCFTLDESMVEMRELIRTAGMEIAGEVTQRLQEVNPKTYVGSGKVQEAKTLMEEMDCSTIVFDAELTPGQQKALENIFNRNLLQNDFLVQDQEIKVVDRTALILDIFAQHARTREGKLQVDLALHEYRKPRLTKMWTHLERQSGAGGVGLRGPGESQLEIDKRLVRDRIITLKKKIDDVQKQRTIHRRGRKKSGLPILSLVGYTNAGKSSVLNYLTRAGVMAESMLFATLDPTTRKVKLPGDHAHPEFLLTDTVGFIQKLPTNLVAAFRATLEEVEEADVLVHVIDVSNPSWEKQERAVRAVLADLGCGEKPILRVLNKIDLLNEDDAEYLRYEAAFVDNTVVVSALYGDGMEDFMGAVEESLNDLLVPVELLLPYSMGQELSIIHDQGVVETIDYRTEGTYILGRVPPPIASRLEKYVVSKDATTTSNNGDKSNGMDWTAVARGRHNQQL</sequence>
<dbReference type="CDD" id="cd01878">
    <property type="entry name" value="HflX"/>
    <property type="match status" value="1"/>
</dbReference>
<dbReference type="InterPro" id="IPR032305">
    <property type="entry name" value="GTP-bd_M"/>
</dbReference>
<feature type="region of interest" description="Disordered" evidence="7">
    <location>
        <begin position="67"/>
        <end position="97"/>
    </location>
</feature>
<reference evidence="9" key="2">
    <citation type="submission" date="2021-04" db="EMBL/GenBank/DDBJ databases">
        <authorList>
            <person name="Podell S."/>
        </authorList>
    </citation>
    <scope>NUCLEOTIDE SEQUENCE</scope>
    <source>
        <strain evidence="9">Hildebrandi</strain>
    </source>
</reference>
<evidence type="ECO:0000256" key="1">
    <source>
        <dbReference type="ARBA" id="ARBA00004496"/>
    </source>
</evidence>
<comment type="caution">
    <text evidence="9">The sequence shown here is derived from an EMBL/GenBank/DDBJ whole genome shotgun (WGS) entry which is preliminary data.</text>
</comment>
<dbReference type="GO" id="GO:0005737">
    <property type="term" value="C:cytoplasm"/>
    <property type="evidence" value="ECO:0007669"/>
    <property type="project" value="UniProtKB-SubCell"/>
</dbReference>
<evidence type="ECO:0000256" key="4">
    <source>
        <dbReference type="ARBA" id="ARBA00022741"/>
    </source>
</evidence>
<evidence type="ECO:0000256" key="7">
    <source>
        <dbReference type="SAM" id="MobiDB-lite"/>
    </source>
</evidence>
<evidence type="ECO:0000256" key="2">
    <source>
        <dbReference type="ARBA" id="ARBA00022490"/>
    </source>
</evidence>
<dbReference type="NCBIfam" id="TIGR03156">
    <property type="entry name" value="GTP_HflX"/>
    <property type="match status" value="1"/>
</dbReference>
<dbReference type="InterPro" id="IPR006073">
    <property type="entry name" value="GTP-bd"/>
</dbReference>
<dbReference type="InterPro" id="IPR016496">
    <property type="entry name" value="GTPase_HflX"/>
</dbReference>
<name>A0A9K3LNG5_9STRA</name>
<dbReference type="EMBL" id="JAGRRH010000009">
    <property type="protein sequence ID" value="KAG7364974.1"/>
    <property type="molecule type" value="Genomic_DNA"/>
</dbReference>
<feature type="domain" description="Hflx-type G" evidence="8">
    <location>
        <begin position="400"/>
        <end position="571"/>
    </location>
</feature>
<evidence type="ECO:0000256" key="3">
    <source>
        <dbReference type="ARBA" id="ARBA00022723"/>
    </source>
</evidence>
<dbReference type="Proteomes" id="UP000693970">
    <property type="component" value="Unassembled WGS sequence"/>
</dbReference>
<dbReference type="Pfam" id="PF01926">
    <property type="entry name" value="MMR_HSR1"/>
    <property type="match status" value="1"/>
</dbReference>
<keyword evidence="2" id="KW-0963">Cytoplasm</keyword>
<evidence type="ECO:0000256" key="5">
    <source>
        <dbReference type="ARBA" id="ARBA00022842"/>
    </source>
</evidence>